<proteinExistence type="predicted"/>
<reference evidence="2 3" key="1">
    <citation type="submission" date="2015-05" db="EMBL/GenBank/DDBJ databases">
        <title>Evolution of Trichinella species and genotypes.</title>
        <authorList>
            <person name="Korhonen P.K."/>
            <person name="Edoardo P."/>
            <person name="Giuseppe L.R."/>
            <person name="Gasser R.B."/>
        </authorList>
    </citation>
    <scope>NUCLEOTIDE SEQUENCE [LARGE SCALE GENOMIC DNA]</scope>
    <source>
        <strain evidence="2">ISS10</strain>
    </source>
</reference>
<feature type="compositionally biased region" description="Basic and acidic residues" evidence="1">
    <location>
        <begin position="137"/>
        <end position="157"/>
    </location>
</feature>
<dbReference type="OrthoDB" id="10291664at2759"/>
<dbReference type="AlphaFoldDB" id="A0A0V1LHN5"/>
<gene>
    <name evidence="2" type="ORF">T02_2761</name>
</gene>
<comment type="caution">
    <text evidence="2">The sequence shown here is derived from an EMBL/GenBank/DDBJ whole genome shotgun (WGS) entry which is preliminary data.</text>
</comment>
<name>A0A0V1LHN5_9BILA</name>
<evidence type="ECO:0000313" key="3">
    <source>
        <dbReference type="Proteomes" id="UP000054721"/>
    </source>
</evidence>
<protein>
    <submittedName>
        <fullName evidence="2">Uncharacterized protein</fullName>
    </submittedName>
</protein>
<sequence>MSPFEFVLVDSRLVSIGRKRFGRRFAQTVVFNVVILARTESTKLDRLRPLVAVRRLASWWAINFSNMAQWKFGPDERPKRTACDLHQHWITVAAKGRCLTDAQHRRGNRRQRDQNETSQRGGQFRPPTVDGNVTVADRGKSDHTPVERLTETGKETGDQFDPVQSEHAPYQTPRYRLAVDVKYAQNLQKTQIVRRPNLVQKIAQGEQQRSAQNCHVEPKAPIAHVDQSTVGTTVVRIDIQRPNSQQQFDRQNRRQADVADQQ</sequence>
<feature type="compositionally biased region" description="Basic and acidic residues" evidence="1">
    <location>
        <begin position="250"/>
        <end position="262"/>
    </location>
</feature>
<accession>A0A0V1LHN5</accession>
<keyword evidence="3" id="KW-1185">Reference proteome</keyword>
<dbReference type="EMBL" id="JYDW01000055">
    <property type="protein sequence ID" value="KRZ58574.1"/>
    <property type="molecule type" value="Genomic_DNA"/>
</dbReference>
<organism evidence="2 3">
    <name type="scientific">Trichinella nativa</name>
    <dbReference type="NCBI Taxonomy" id="6335"/>
    <lineage>
        <taxon>Eukaryota</taxon>
        <taxon>Metazoa</taxon>
        <taxon>Ecdysozoa</taxon>
        <taxon>Nematoda</taxon>
        <taxon>Enoplea</taxon>
        <taxon>Dorylaimia</taxon>
        <taxon>Trichinellida</taxon>
        <taxon>Trichinellidae</taxon>
        <taxon>Trichinella</taxon>
    </lineage>
</organism>
<feature type="region of interest" description="Disordered" evidence="1">
    <location>
        <begin position="242"/>
        <end position="262"/>
    </location>
</feature>
<evidence type="ECO:0000256" key="1">
    <source>
        <dbReference type="SAM" id="MobiDB-lite"/>
    </source>
</evidence>
<evidence type="ECO:0000313" key="2">
    <source>
        <dbReference type="EMBL" id="KRZ58574.1"/>
    </source>
</evidence>
<dbReference type="Proteomes" id="UP000054721">
    <property type="component" value="Unassembled WGS sequence"/>
</dbReference>
<feature type="region of interest" description="Disordered" evidence="1">
    <location>
        <begin position="100"/>
        <end position="171"/>
    </location>
</feature>